<accession>A0A1S8L148</accession>
<dbReference type="Proteomes" id="UP000190951">
    <property type="component" value="Chromosome"/>
</dbReference>
<dbReference type="KEGG" id="crw:CROST_017940"/>
<dbReference type="GO" id="GO:0005886">
    <property type="term" value="C:plasma membrane"/>
    <property type="evidence" value="ECO:0007669"/>
    <property type="project" value="InterPro"/>
</dbReference>
<dbReference type="InterPro" id="IPR052910">
    <property type="entry name" value="ABC-Purine-Binding"/>
</dbReference>
<organism evidence="1 2">
    <name type="scientific">Clostridium felsineum</name>
    <dbReference type="NCBI Taxonomy" id="36839"/>
    <lineage>
        <taxon>Bacteria</taxon>
        <taxon>Bacillati</taxon>
        <taxon>Bacillota</taxon>
        <taxon>Clostridia</taxon>
        <taxon>Eubacteriales</taxon>
        <taxon>Clostridiaceae</taxon>
        <taxon>Clostridium</taxon>
    </lineage>
</organism>
<dbReference type="InterPro" id="IPR003760">
    <property type="entry name" value="PnrA-like"/>
</dbReference>
<keyword evidence="2" id="KW-1185">Reference proteome</keyword>
<dbReference type="CDD" id="cd19963">
    <property type="entry name" value="PBP1_BMP-like"/>
    <property type="match status" value="1"/>
</dbReference>
<reference evidence="1 2" key="1">
    <citation type="submission" date="2022-04" db="EMBL/GenBank/DDBJ databases">
        <title>Genome sequence of C. roseum typestrain.</title>
        <authorList>
            <person name="Poehlein A."/>
            <person name="Schoch T."/>
            <person name="Duerre P."/>
            <person name="Daniel R."/>
        </authorList>
    </citation>
    <scope>NUCLEOTIDE SEQUENCE [LARGE SCALE GENOMIC DNA]</scope>
    <source>
        <strain evidence="1 2">DSM 7320</strain>
    </source>
</reference>
<dbReference type="STRING" id="84029.CROST_34050"/>
<dbReference type="Gene3D" id="3.40.50.2300">
    <property type="match status" value="2"/>
</dbReference>
<evidence type="ECO:0000313" key="1">
    <source>
        <dbReference type="EMBL" id="URZ11077.1"/>
    </source>
</evidence>
<protein>
    <submittedName>
        <fullName evidence="1">Uncharacterized protein</fullName>
    </submittedName>
</protein>
<sequence length="633" mass="73076">MAVLDEHYKEALKSGKTDYSLNGYLPCLEKILRNEDIVANINLGILDIQLKKIVGTYSHLRGICFSKSFMPLLDNDTEFKTKWSQLCNSHLNEGINHPIKVYEYLNQFYVIEGNKRVSILKFFGAASIAAEVIRLVPKKNDKSIINCIYYEFLNFYNKTKINNLWFTKKNSFNTLLNLLDSYTIKNNFSNNKYKHFIIFIYDTFREVYLKLDGEKLPITTADAFLEYAKIYGINEPIKEKELEKTLKEFMKELTHFNEKNVDILVDSSETSLNMLSTISNFITPSKNLKVAFVYARTIESSGWTYGHELGRQYVSTKLKGQITTSFVEGVPEDTNRAYNYIKELAEKGNNVIFTTSPIFRTATLKCSIEYPQIKFFNCSDDSPYTHMSCYFGRTYEPRFLTGLIAGAMTKTNIIGYSATSPTSEVIGSINAFALGTKLVNPYSKVKVAWTREWNSHSKFSNLETKLLKCGCDIISNRNLTLPRDETKKYGVYSMLCSFKENSNIPDRYLAAPIWNWGIYYENILNNILNNTFSTLLDMFNQNSKLINFWYGLKSGVVDVYYSKKYVPIEVQRLVEAMKKMITTYEFNPFTGPIYDNQNNLRLSSDELAAPDEILSMNWFVDNVDIIEPYIKEE</sequence>
<dbReference type="PANTHER" id="PTHR43208:SF1">
    <property type="entry name" value="ABC TRANSPORTER SUBSTRATE-BINDING PROTEIN"/>
    <property type="match status" value="1"/>
</dbReference>
<proteinExistence type="predicted"/>
<dbReference type="Pfam" id="PF02608">
    <property type="entry name" value="Bmp"/>
    <property type="match status" value="1"/>
</dbReference>
<dbReference type="RefSeq" id="WP_077833394.1">
    <property type="nucleotide sequence ID" value="NZ_CP096983.1"/>
</dbReference>
<dbReference type="PANTHER" id="PTHR43208">
    <property type="entry name" value="ABC TRANSPORTER SUBSTRATE-BINDING PROTEIN"/>
    <property type="match status" value="1"/>
</dbReference>
<name>A0A1S8L148_9CLOT</name>
<dbReference type="EMBL" id="CP096983">
    <property type="protein sequence ID" value="URZ11077.1"/>
    <property type="molecule type" value="Genomic_DNA"/>
</dbReference>
<gene>
    <name evidence="1" type="ORF">CROST_017940</name>
</gene>
<dbReference type="AlphaFoldDB" id="A0A1S8L148"/>
<evidence type="ECO:0000313" key="2">
    <source>
        <dbReference type="Proteomes" id="UP000190951"/>
    </source>
</evidence>